<dbReference type="InterPro" id="IPR012677">
    <property type="entry name" value="Nucleotide-bd_a/b_plait_sf"/>
</dbReference>
<feature type="region of interest" description="Disordered" evidence="1">
    <location>
        <begin position="16"/>
        <end position="51"/>
    </location>
</feature>
<proteinExistence type="predicted"/>
<dbReference type="AlphaFoldDB" id="A0A183UHE0"/>
<organism evidence="3 4">
    <name type="scientific">Toxocara canis</name>
    <name type="common">Canine roundworm</name>
    <dbReference type="NCBI Taxonomy" id="6265"/>
    <lineage>
        <taxon>Eukaryota</taxon>
        <taxon>Metazoa</taxon>
        <taxon>Ecdysozoa</taxon>
        <taxon>Nematoda</taxon>
        <taxon>Chromadorea</taxon>
        <taxon>Rhabditida</taxon>
        <taxon>Spirurina</taxon>
        <taxon>Ascaridomorpha</taxon>
        <taxon>Ascaridoidea</taxon>
        <taxon>Toxocaridae</taxon>
        <taxon>Toxocara</taxon>
    </lineage>
</organism>
<name>A0A183UHE0_TOXCA</name>
<dbReference type="Proteomes" id="UP000050794">
    <property type="component" value="Unassembled WGS sequence"/>
</dbReference>
<dbReference type="WBParaSite" id="TCNE_0000791001-mRNA-1">
    <property type="protein sequence ID" value="TCNE_0000791001-mRNA-1"/>
    <property type="gene ID" value="TCNE_0000791001"/>
</dbReference>
<evidence type="ECO:0000313" key="2">
    <source>
        <dbReference type="EMBL" id="VDM39231.1"/>
    </source>
</evidence>
<protein>
    <submittedName>
        <fullName evidence="4">RRM domain-containing protein</fullName>
    </submittedName>
</protein>
<gene>
    <name evidence="2" type="ORF">TCNE_LOCUS7910</name>
</gene>
<dbReference type="InterPro" id="IPR035979">
    <property type="entry name" value="RBD_domain_sf"/>
</dbReference>
<accession>A0A183UHE0</accession>
<dbReference type="SUPFAM" id="SSF54928">
    <property type="entry name" value="RNA-binding domain, RBD"/>
    <property type="match status" value="1"/>
</dbReference>
<keyword evidence="3" id="KW-1185">Reference proteome</keyword>
<dbReference type="GO" id="GO:0003676">
    <property type="term" value="F:nucleic acid binding"/>
    <property type="evidence" value="ECO:0007669"/>
    <property type="project" value="InterPro"/>
</dbReference>
<reference evidence="2 3" key="2">
    <citation type="submission" date="2018-11" db="EMBL/GenBank/DDBJ databases">
        <authorList>
            <consortium name="Pathogen Informatics"/>
        </authorList>
    </citation>
    <scope>NUCLEOTIDE SEQUENCE [LARGE SCALE GENOMIC DNA]</scope>
</reference>
<evidence type="ECO:0000313" key="4">
    <source>
        <dbReference type="WBParaSite" id="TCNE_0000791001-mRNA-1"/>
    </source>
</evidence>
<reference evidence="4" key="1">
    <citation type="submission" date="2016-06" db="UniProtKB">
        <authorList>
            <consortium name="WormBaseParasite"/>
        </authorList>
    </citation>
    <scope>IDENTIFICATION</scope>
</reference>
<sequence length="215" mass="24028">MSDAYLPGALTTFLSSTGHSDTKDTLKSKKSRKRRTKNVSAVQGPPSGAESLFEKSASNIKVPEMHTGVAVIEPKRNKVEGKTNEESEKRKIFSRERQSWNYLLIAFSSMYRLLQLAVIKQDFSSKMHSLHFYIKFANADSANAALAMNGEQLDGHRLRVDSCNAKKNYDSQTTVFIGNVPFDAQEDNLYTHFEKAVLSHLWHTSGSLVDSPEAP</sequence>
<feature type="compositionally biased region" description="Basic residues" evidence="1">
    <location>
        <begin position="28"/>
        <end position="37"/>
    </location>
</feature>
<dbReference type="EMBL" id="UYWY01019783">
    <property type="protein sequence ID" value="VDM39231.1"/>
    <property type="molecule type" value="Genomic_DNA"/>
</dbReference>
<evidence type="ECO:0000313" key="3">
    <source>
        <dbReference type="Proteomes" id="UP000050794"/>
    </source>
</evidence>
<evidence type="ECO:0000256" key="1">
    <source>
        <dbReference type="SAM" id="MobiDB-lite"/>
    </source>
</evidence>
<dbReference type="Gene3D" id="3.30.70.330">
    <property type="match status" value="2"/>
</dbReference>